<dbReference type="PROSITE" id="PS00061">
    <property type="entry name" value="ADH_SHORT"/>
    <property type="match status" value="1"/>
</dbReference>
<gene>
    <name evidence="10" type="ORF">PRZ48_009167</name>
</gene>
<evidence type="ECO:0000256" key="6">
    <source>
        <dbReference type="ARBA" id="ARBA00023163"/>
    </source>
</evidence>
<dbReference type="Proteomes" id="UP001305779">
    <property type="component" value="Unassembled WGS sequence"/>
</dbReference>
<dbReference type="SUPFAM" id="SSF51735">
    <property type="entry name" value="NAD(P)-binding Rossmann-fold domains"/>
    <property type="match status" value="1"/>
</dbReference>
<keyword evidence="4" id="KW-0805">Transcription regulation</keyword>
<sequence length="861" mass="94851">MPFNSSDRRDSHGSHGTPKLSRQRPGSACVACRTRKIRCDGQQPSCSTCISTGVICQQPETPGARRGPKKGHMKALQQRVQNLELELSAVRTYTDGDRMSIAQQTPINQPTSGEERPSMATRSSSFSGSGSGSSGVHGEDSVDTDFSWEEFSSMLSPATSISFDPFDALMSMPVAESSLPENIEVHNWNFPSPSAALPLHRSFDQLFLERVHPVLLLHHRRRYASWANSDTKTKAQEALQMTLWTLVSAQSVRLSHSSPMLYSQARAALSAWQTAGHGGSVSIDVAWIQAHVVIAIYEALCMDLQLAGMTLTYCLRLMQVQQWHRLDADESCLAHGESLIDKEEKRRTFWLAFALDRFISLACRLPVTLSDEVIFTRLPASEHDFQSMDMAFVAPMPFASEALKCPESTQFSPLAEMAAQAVIAGRGLAQLQTHHGFDNPRPDYGDVGQRRRCLRNLISAHVDSVQLHDEDRGPIGIFNTMLTQMNVLCLWLSADGQEQLGSQQAANAAAQEIVKHSRMLVEWSYLELHPFTPLPLFICADYLRNRSSVDMDASTKLTEVLVQLQHMASINNVAKNYVLNWNFGDDTSGCTAAGYGKALAQAFVAAGAFVTIGDIDQVALEATVAGLGRSAHGVLCDVTNWAQQVELFEQAIEKSPSKAIDIVIANAGLGAGAGDPFAFLDEQDLTVPPPEPDLKITKVNLHGTLYTARLALHYFRRFQANVPSDRSLILISSMAAYLDYTKSLQYPVSKAGVRNIMKCLRRSTWKQAVRVNAVAPSFLDTGMVAPDVKAKLQSFGVEFAALDDAVKAVMKISTDVSVNGRTLTIADKVRAPHGYQDLNHDDYKKTDYLHLMERLMLDMPF</sequence>
<keyword evidence="11" id="KW-1185">Reference proteome</keyword>
<dbReference type="PANTHER" id="PTHR47338:SF3">
    <property type="entry name" value="C6 FINGER DOMAIN TRANSCRIPTION FACTOR DBAA-RELATED"/>
    <property type="match status" value="1"/>
</dbReference>
<dbReference type="Pfam" id="PF00172">
    <property type="entry name" value="Zn_clus"/>
    <property type="match status" value="1"/>
</dbReference>
<keyword evidence="3" id="KW-0521">NADP</keyword>
<dbReference type="SUPFAM" id="SSF57701">
    <property type="entry name" value="Zn2/Cys6 DNA-binding domain"/>
    <property type="match status" value="1"/>
</dbReference>
<dbReference type="PROSITE" id="PS50048">
    <property type="entry name" value="ZN2_CY6_FUNGAL_2"/>
    <property type="match status" value="1"/>
</dbReference>
<evidence type="ECO:0000259" key="9">
    <source>
        <dbReference type="PROSITE" id="PS50048"/>
    </source>
</evidence>
<dbReference type="SMART" id="SM00066">
    <property type="entry name" value="GAL4"/>
    <property type="match status" value="1"/>
</dbReference>
<evidence type="ECO:0000256" key="4">
    <source>
        <dbReference type="ARBA" id="ARBA00023015"/>
    </source>
</evidence>
<dbReference type="PRINTS" id="PR00081">
    <property type="entry name" value="GDHRDH"/>
</dbReference>
<feature type="compositionally biased region" description="Basic and acidic residues" evidence="8">
    <location>
        <begin position="1"/>
        <end position="13"/>
    </location>
</feature>
<evidence type="ECO:0000256" key="8">
    <source>
        <dbReference type="SAM" id="MobiDB-lite"/>
    </source>
</evidence>
<dbReference type="CDD" id="cd00067">
    <property type="entry name" value="GAL4"/>
    <property type="match status" value="1"/>
</dbReference>
<accession>A0ABR0EB13</accession>
<dbReference type="InterPro" id="IPR050815">
    <property type="entry name" value="TF_fung"/>
</dbReference>
<evidence type="ECO:0000256" key="1">
    <source>
        <dbReference type="ARBA" id="ARBA00004123"/>
    </source>
</evidence>
<dbReference type="PANTHER" id="PTHR47338">
    <property type="entry name" value="ZN(II)2CYS6 TRANSCRIPTION FACTOR (EUROFUNG)-RELATED"/>
    <property type="match status" value="1"/>
</dbReference>
<feature type="region of interest" description="Disordered" evidence="8">
    <location>
        <begin position="1"/>
        <end position="26"/>
    </location>
</feature>
<comment type="caution">
    <text evidence="10">The sequence shown here is derived from an EMBL/GenBank/DDBJ whole genome shotgun (WGS) entry which is preliminary data.</text>
</comment>
<evidence type="ECO:0000256" key="3">
    <source>
        <dbReference type="ARBA" id="ARBA00022857"/>
    </source>
</evidence>
<dbReference type="Gene3D" id="3.40.50.720">
    <property type="entry name" value="NAD(P)-binding Rossmann-like Domain"/>
    <property type="match status" value="1"/>
</dbReference>
<keyword evidence="6" id="KW-0804">Transcription</keyword>
<dbReference type="CDD" id="cd12148">
    <property type="entry name" value="fungal_TF_MHR"/>
    <property type="match status" value="1"/>
</dbReference>
<dbReference type="InterPro" id="IPR001138">
    <property type="entry name" value="Zn2Cys6_DnaBD"/>
</dbReference>
<comment type="subcellular location">
    <subcellularLocation>
        <location evidence="1">Nucleus</location>
    </subcellularLocation>
</comment>
<dbReference type="SMART" id="SM00906">
    <property type="entry name" value="Fungal_trans"/>
    <property type="match status" value="1"/>
</dbReference>
<feature type="domain" description="Zn(2)-C6 fungal-type" evidence="9">
    <location>
        <begin position="28"/>
        <end position="58"/>
    </location>
</feature>
<dbReference type="Gene3D" id="4.10.240.10">
    <property type="entry name" value="Zn(2)-C6 fungal-type DNA-binding domain"/>
    <property type="match status" value="1"/>
</dbReference>
<protein>
    <recommendedName>
        <fullName evidence="9">Zn(2)-C6 fungal-type domain-containing protein</fullName>
    </recommendedName>
</protein>
<feature type="compositionally biased region" description="Polar residues" evidence="8">
    <location>
        <begin position="101"/>
        <end position="112"/>
    </location>
</feature>
<dbReference type="Pfam" id="PF04082">
    <property type="entry name" value="Fungal_trans"/>
    <property type="match status" value="1"/>
</dbReference>
<evidence type="ECO:0000256" key="5">
    <source>
        <dbReference type="ARBA" id="ARBA00023125"/>
    </source>
</evidence>
<feature type="region of interest" description="Disordered" evidence="8">
    <location>
        <begin position="96"/>
        <end position="141"/>
    </location>
</feature>
<keyword evidence="7" id="KW-0539">Nucleus</keyword>
<dbReference type="InterPro" id="IPR036864">
    <property type="entry name" value="Zn2-C6_fun-type_DNA-bd_sf"/>
</dbReference>
<keyword evidence="2" id="KW-0479">Metal-binding</keyword>
<evidence type="ECO:0000256" key="2">
    <source>
        <dbReference type="ARBA" id="ARBA00022723"/>
    </source>
</evidence>
<name>A0ABR0EB13_ZASCE</name>
<reference evidence="10 11" key="1">
    <citation type="journal article" date="2023" name="G3 (Bethesda)">
        <title>A chromosome-level genome assembly of Zasmidium syzygii isolated from banana leaves.</title>
        <authorList>
            <person name="van Westerhoven A.C."/>
            <person name="Mehrabi R."/>
            <person name="Talebi R."/>
            <person name="Steentjes M.B.F."/>
            <person name="Corcolon B."/>
            <person name="Chong P.A."/>
            <person name="Kema G.H.J."/>
            <person name="Seidl M.F."/>
        </authorList>
    </citation>
    <scope>NUCLEOTIDE SEQUENCE [LARGE SCALE GENOMIC DNA]</scope>
    <source>
        <strain evidence="10 11">P124</strain>
    </source>
</reference>
<dbReference type="EMBL" id="JAXOVC010000007">
    <property type="protein sequence ID" value="KAK4498657.1"/>
    <property type="molecule type" value="Genomic_DNA"/>
</dbReference>
<dbReference type="InterPro" id="IPR036291">
    <property type="entry name" value="NAD(P)-bd_dom_sf"/>
</dbReference>
<evidence type="ECO:0000313" key="11">
    <source>
        <dbReference type="Proteomes" id="UP001305779"/>
    </source>
</evidence>
<dbReference type="PROSITE" id="PS00463">
    <property type="entry name" value="ZN2_CY6_FUNGAL_1"/>
    <property type="match status" value="1"/>
</dbReference>
<dbReference type="InterPro" id="IPR007219">
    <property type="entry name" value="XnlR_reg_dom"/>
</dbReference>
<evidence type="ECO:0000313" key="10">
    <source>
        <dbReference type="EMBL" id="KAK4498657.1"/>
    </source>
</evidence>
<organism evidence="10 11">
    <name type="scientific">Zasmidium cellare</name>
    <name type="common">Wine cellar mold</name>
    <name type="synonym">Racodium cellare</name>
    <dbReference type="NCBI Taxonomy" id="395010"/>
    <lineage>
        <taxon>Eukaryota</taxon>
        <taxon>Fungi</taxon>
        <taxon>Dikarya</taxon>
        <taxon>Ascomycota</taxon>
        <taxon>Pezizomycotina</taxon>
        <taxon>Dothideomycetes</taxon>
        <taxon>Dothideomycetidae</taxon>
        <taxon>Mycosphaerellales</taxon>
        <taxon>Mycosphaerellaceae</taxon>
        <taxon>Zasmidium</taxon>
    </lineage>
</organism>
<dbReference type="InterPro" id="IPR002347">
    <property type="entry name" value="SDR_fam"/>
</dbReference>
<proteinExistence type="predicted"/>
<dbReference type="Pfam" id="PF00106">
    <property type="entry name" value="adh_short"/>
    <property type="match status" value="1"/>
</dbReference>
<evidence type="ECO:0000256" key="7">
    <source>
        <dbReference type="ARBA" id="ARBA00023242"/>
    </source>
</evidence>
<dbReference type="InterPro" id="IPR020904">
    <property type="entry name" value="Sc_DH/Rdtase_CS"/>
</dbReference>
<keyword evidence="5" id="KW-0238">DNA-binding</keyword>